<evidence type="ECO:0000313" key="9">
    <source>
        <dbReference type="Proteomes" id="UP001596542"/>
    </source>
</evidence>
<sequence>MDNVTNKGHIPIGNQSSDDRFWETSVRLFSKRLEIVASNIANADTPNYKARDIDFKTALNRTLSAPNKLAPSTTLPPSAAVNDVLPKLLYRTPYQQSIDGNTVELDAERAVFTTTAIRYEFAMEQAVSTYKELSDLFKNLK</sequence>
<dbReference type="PIRSF" id="PIRSF002889">
    <property type="entry name" value="Rod_FlgB"/>
    <property type="match status" value="1"/>
</dbReference>
<comment type="function">
    <text evidence="5 6">Structural component of flagellum, the bacterial motility apparatus. Part of the rod structure of flagellar basal body.</text>
</comment>
<dbReference type="EMBL" id="JBHTBU010000001">
    <property type="protein sequence ID" value="MFC7287419.1"/>
    <property type="molecule type" value="Genomic_DNA"/>
</dbReference>
<gene>
    <name evidence="8" type="primary">flgB</name>
    <name evidence="8" type="ORF">ACFQPC_05150</name>
</gene>
<evidence type="ECO:0000256" key="1">
    <source>
        <dbReference type="ARBA" id="ARBA00004117"/>
    </source>
</evidence>
<dbReference type="PANTHER" id="PTHR30435">
    <property type="entry name" value="FLAGELLAR PROTEIN"/>
    <property type="match status" value="1"/>
</dbReference>
<dbReference type="InterPro" id="IPR006300">
    <property type="entry name" value="FlgB"/>
</dbReference>
<evidence type="ECO:0000259" key="7">
    <source>
        <dbReference type="Pfam" id="PF00460"/>
    </source>
</evidence>
<evidence type="ECO:0000256" key="6">
    <source>
        <dbReference type="PIRNR" id="PIRNR002889"/>
    </source>
</evidence>
<protein>
    <recommendedName>
        <fullName evidence="3 6">Flagellar basal body rod protein FlgB</fullName>
    </recommendedName>
</protein>
<keyword evidence="8" id="KW-0969">Cilium</keyword>
<comment type="caution">
    <text evidence="8">The sequence shown here is derived from an EMBL/GenBank/DDBJ whole genome shotgun (WGS) entry which is preliminary data.</text>
</comment>
<keyword evidence="8" id="KW-0966">Cell projection</keyword>
<name>A0ABW2I8S6_9BURK</name>
<comment type="similarity">
    <text evidence="2 6">Belongs to the flagella basal body rod proteins family.</text>
</comment>
<accession>A0ABW2I8S6</accession>
<comment type="subcellular location">
    <subcellularLocation>
        <location evidence="1 6">Bacterial flagellum basal body</location>
    </subcellularLocation>
</comment>
<dbReference type="InterPro" id="IPR001444">
    <property type="entry name" value="Flag_bb_rod_N"/>
</dbReference>
<evidence type="ECO:0000256" key="5">
    <source>
        <dbReference type="ARBA" id="ARBA00024934"/>
    </source>
</evidence>
<evidence type="ECO:0000313" key="8">
    <source>
        <dbReference type="EMBL" id="MFC7287419.1"/>
    </source>
</evidence>
<evidence type="ECO:0000256" key="3">
    <source>
        <dbReference type="ARBA" id="ARBA00014376"/>
    </source>
</evidence>
<keyword evidence="9" id="KW-1185">Reference proteome</keyword>
<evidence type="ECO:0000256" key="4">
    <source>
        <dbReference type="ARBA" id="ARBA00023143"/>
    </source>
</evidence>
<organism evidence="8 9">
    <name type="scientific">Herminiimonas glaciei</name>
    <dbReference type="NCBI Taxonomy" id="523788"/>
    <lineage>
        <taxon>Bacteria</taxon>
        <taxon>Pseudomonadati</taxon>
        <taxon>Pseudomonadota</taxon>
        <taxon>Betaproteobacteria</taxon>
        <taxon>Burkholderiales</taxon>
        <taxon>Oxalobacteraceae</taxon>
        <taxon>Herminiimonas</taxon>
    </lineage>
</organism>
<comment type="subunit">
    <text evidence="6">The basal body constitutes a major portion of the flagellar organelle and consists of a number of rings mounted on a central rod.</text>
</comment>
<proteinExistence type="inferred from homology"/>
<keyword evidence="8" id="KW-0282">Flagellum</keyword>
<dbReference type="PANTHER" id="PTHR30435:SF12">
    <property type="entry name" value="FLAGELLAR BASAL BODY ROD PROTEIN FLGB"/>
    <property type="match status" value="1"/>
</dbReference>
<dbReference type="NCBIfam" id="TIGR01396">
    <property type="entry name" value="FlgB"/>
    <property type="match status" value="1"/>
</dbReference>
<keyword evidence="4 6" id="KW-0975">Bacterial flagellum</keyword>
<dbReference type="Proteomes" id="UP001596542">
    <property type="component" value="Unassembled WGS sequence"/>
</dbReference>
<reference evidence="9" key="1">
    <citation type="journal article" date="2019" name="Int. J. Syst. Evol. Microbiol.">
        <title>The Global Catalogue of Microorganisms (GCM) 10K type strain sequencing project: providing services to taxonomists for standard genome sequencing and annotation.</title>
        <authorList>
            <consortium name="The Broad Institute Genomics Platform"/>
            <consortium name="The Broad Institute Genome Sequencing Center for Infectious Disease"/>
            <person name="Wu L."/>
            <person name="Ma J."/>
        </authorList>
    </citation>
    <scope>NUCLEOTIDE SEQUENCE [LARGE SCALE GENOMIC DNA]</scope>
    <source>
        <strain evidence="9">KACC 12508</strain>
    </source>
</reference>
<evidence type="ECO:0000256" key="2">
    <source>
        <dbReference type="ARBA" id="ARBA00009677"/>
    </source>
</evidence>
<dbReference type="RefSeq" id="WP_124574103.1">
    <property type="nucleotide sequence ID" value="NZ_JBHTBU010000001.1"/>
</dbReference>
<feature type="domain" description="Flagellar basal body rod protein N-terminal" evidence="7">
    <location>
        <begin position="29"/>
        <end position="49"/>
    </location>
</feature>
<dbReference type="Pfam" id="PF00460">
    <property type="entry name" value="Flg_bb_rod"/>
    <property type="match status" value="1"/>
</dbReference>